<dbReference type="InterPro" id="IPR036627">
    <property type="entry name" value="CobW-likC_sf"/>
</dbReference>
<evidence type="ECO:0000259" key="8">
    <source>
        <dbReference type="Pfam" id="PF07683"/>
    </source>
</evidence>
<keyword evidence="1" id="KW-0547">Nucleotide-binding</keyword>
<protein>
    <submittedName>
        <fullName evidence="9">GTP-binding protein</fullName>
    </submittedName>
</protein>
<dbReference type="GO" id="GO:0000166">
    <property type="term" value="F:nucleotide binding"/>
    <property type="evidence" value="ECO:0007669"/>
    <property type="project" value="UniProtKB-KW"/>
</dbReference>
<keyword evidence="2" id="KW-0378">Hydrolase</keyword>
<dbReference type="InterPro" id="IPR051316">
    <property type="entry name" value="Zinc-reg_GTPase_activator"/>
</dbReference>
<organism evidence="9">
    <name type="scientific">Sulfurihydrogenibium azorense</name>
    <dbReference type="NCBI Taxonomy" id="309806"/>
    <lineage>
        <taxon>Bacteria</taxon>
        <taxon>Pseudomonadati</taxon>
        <taxon>Aquificota</taxon>
        <taxon>Aquificia</taxon>
        <taxon>Aquificales</taxon>
        <taxon>Hydrogenothermaceae</taxon>
        <taxon>Sulfurihydrogenibium</taxon>
    </lineage>
</organism>
<evidence type="ECO:0000256" key="6">
    <source>
        <dbReference type="ARBA" id="ARBA00049117"/>
    </source>
</evidence>
<comment type="caution">
    <text evidence="9">The sequence shown here is derived from an EMBL/GenBank/DDBJ whole genome shotgun (WGS) entry which is preliminary data.</text>
</comment>
<dbReference type="Gene3D" id="3.30.1220.10">
    <property type="entry name" value="CobW-like, C-terminal domain"/>
    <property type="match status" value="1"/>
</dbReference>
<reference evidence="9" key="1">
    <citation type="journal article" date="2020" name="mSystems">
        <title>Genome- and Community-Level Interaction Insights into Carbon Utilization and Element Cycling Functions of Hydrothermarchaeota in Hydrothermal Sediment.</title>
        <authorList>
            <person name="Zhou Z."/>
            <person name="Liu Y."/>
            <person name="Xu W."/>
            <person name="Pan J."/>
            <person name="Luo Z.H."/>
            <person name="Li M."/>
        </authorList>
    </citation>
    <scope>NUCLEOTIDE SEQUENCE [LARGE SCALE GENOMIC DNA]</scope>
    <source>
        <strain evidence="9">SpSt-1257</strain>
    </source>
</reference>
<evidence type="ECO:0000259" key="7">
    <source>
        <dbReference type="Pfam" id="PF02492"/>
    </source>
</evidence>
<name>A0A832DRQ0_9AQUI</name>
<evidence type="ECO:0000256" key="5">
    <source>
        <dbReference type="ARBA" id="ARBA00045658"/>
    </source>
</evidence>
<gene>
    <name evidence="9" type="ORF">ENO34_01925</name>
</gene>
<feature type="domain" description="CobW/HypB/UreG nucleotide-binding" evidence="7">
    <location>
        <begin position="4"/>
        <end position="165"/>
    </location>
</feature>
<dbReference type="InterPro" id="IPR003495">
    <property type="entry name" value="CobW/HypB/UreG_nucleotide-bd"/>
</dbReference>
<comment type="catalytic activity">
    <reaction evidence="6">
        <text>GTP + H2O = GDP + phosphate + H(+)</text>
        <dbReference type="Rhea" id="RHEA:19669"/>
        <dbReference type="ChEBI" id="CHEBI:15377"/>
        <dbReference type="ChEBI" id="CHEBI:15378"/>
        <dbReference type="ChEBI" id="CHEBI:37565"/>
        <dbReference type="ChEBI" id="CHEBI:43474"/>
        <dbReference type="ChEBI" id="CHEBI:58189"/>
    </reaction>
    <physiologicalReaction direction="left-to-right" evidence="6">
        <dbReference type="Rhea" id="RHEA:19670"/>
    </physiologicalReaction>
</comment>
<dbReference type="AlphaFoldDB" id="A0A832DRQ0"/>
<comment type="function">
    <text evidence="5">Zinc chaperone that directly transfers zinc cofactor to target proteins, thereby activating them. Zinc is transferred from the CXCC motif in the GTPase domain to the zinc binding site in target proteins in a process requiring GTP hydrolysis.</text>
</comment>
<dbReference type="InterPro" id="IPR011629">
    <property type="entry name" value="CobW-like_C"/>
</dbReference>
<dbReference type="InterPro" id="IPR027417">
    <property type="entry name" value="P-loop_NTPase"/>
</dbReference>
<sequence>MIPSFVITGYLGSGKTTLLLNAAKEHFSNKRVAVIVNEIGEVGVDGKVLQNAYSEVIELPEGCICCSLHAEFEKALDEIRQKYNPEVLLVETSGAAEPFPIIISLQALGCSVDGVICIIDSANFDKYKNDTTAKYQIGNSNILVLNKIDLLNPEDLERVEKEVKETWQIYNPVNTFTGERFYNNFVLYKTTYGKLPKDVFSGAYTIKDLKGIAESHEHEHTQNQKVITFLEPLDFKEFDEKIKNLPKEVIRVKGIVRFRNVPVPLLVNYAFGNLDLSQEIPDYNGPSFLVLISTSQPVS</sequence>
<dbReference type="SUPFAM" id="SSF52540">
    <property type="entry name" value="P-loop containing nucleoside triphosphate hydrolases"/>
    <property type="match status" value="1"/>
</dbReference>
<dbReference type="Pfam" id="PF02492">
    <property type="entry name" value="cobW"/>
    <property type="match status" value="1"/>
</dbReference>
<dbReference type="SUPFAM" id="SSF90002">
    <property type="entry name" value="Hypothetical protein YjiA, C-terminal domain"/>
    <property type="match status" value="1"/>
</dbReference>
<dbReference type="CDD" id="cd03112">
    <property type="entry name" value="CobW-like"/>
    <property type="match status" value="1"/>
</dbReference>
<dbReference type="Proteomes" id="UP000885621">
    <property type="component" value="Unassembled WGS sequence"/>
</dbReference>
<dbReference type="Pfam" id="PF07683">
    <property type="entry name" value="CobW_C"/>
    <property type="match status" value="1"/>
</dbReference>
<evidence type="ECO:0000313" key="9">
    <source>
        <dbReference type="EMBL" id="HEV09141.1"/>
    </source>
</evidence>
<comment type="similarity">
    <text evidence="4">Belongs to the SIMIBI class G3E GTPase family. ZNG1 subfamily.</text>
</comment>
<accession>A0A832DRQ0</accession>
<dbReference type="Gene3D" id="3.40.50.300">
    <property type="entry name" value="P-loop containing nucleotide triphosphate hydrolases"/>
    <property type="match status" value="1"/>
</dbReference>
<evidence type="ECO:0000256" key="4">
    <source>
        <dbReference type="ARBA" id="ARBA00034320"/>
    </source>
</evidence>
<dbReference type="PANTHER" id="PTHR13748:SF62">
    <property type="entry name" value="COBW DOMAIN-CONTAINING PROTEIN"/>
    <property type="match status" value="1"/>
</dbReference>
<dbReference type="PANTHER" id="PTHR13748">
    <property type="entry name" value="COBW-RELATED"/>
    <property type="match status" value="1"/>
</dbReference>
<evidence type="ECO:0000256" key="1">
    <source>
        <dbReference type="ARBA" id="ARBA00022741"/>
    </source>
</evidence>
<dbReference type="GO" id="GO:0005737">
    <property type="term" value="C:cytoplasm"/>
    <property type="evidence" value="ECO:0007669"/>
    <property type="project" value="TreeGrafter"/>
</dbReference>
<keyword evidence="3" id="KW-0143">Chaperone</keyword>
<evidence type="ECO:0000256" key="3">
    <source>
        <dbReference type="ARBA" id="ARBA00023186"/>
    </source>
</evidence>
<evidence type="ECO:0000256" key="2">
    <source>
        <dbReference type="ARBA" id="ARBA00022801"/>
    </source>
</evidence>
<feature type="domain" description="CobW C-terminal" evidence="8">
    <location>
        <begin position="226"/>
        <end position="293"/>
    </location>
</feature>
<dbReference type="GO" id="GO:0016787">
    <property type="term" value="F:hydrolase activity"/>
    <property type="evidence" value="ECO:0007669"/>
    <property type="project" value="UniProtKB-KW"/>
</dbReference>
<proteinExistence type="inferred from homology"/>
<dbReference type="EMBL" id="DSFC01000111">
    <property type="protein sequence ID" value="HEV09141.1"/>
    <property type="molecule type" value="Genomic_DNA"/>
</dbReference>